<gene>
    <name evidence="2" type="ORF">DTER00134_LOCUS6611</name>
</gene>
<dbReference type="InterPro" id="IPR032675">
    <property type="entry name" value="LRR_dom_sf"/>
</dbReference>
<proteinExistence type="predicted"/>
<dbReference type="SUPFAM" id="SSF52047">
    <property type="entry name" value="RNI-like"/>
    <property type="match status" value="1"/>
</dbReference>
<protein>
    <submittedName>
        <fullName evidence="2">Uncharacterized protein</fullName>
    </submittedName>
</protein>
<name>A0A7S3QSJ3_DUNTE</name>
<dbReference type="GO" id="GO:0005930">
    <property type="term" value="C:axoneme"/>
    <property type="evidence" value="ECO:0007669"/>
    <property type="project" value="UniProtKB-SubCell"/>
</dbReference>
<evidence type="ECO:0000313" key="2">
    <source>
        <dbReference type="EMBL" id="CAE0491538.1"/>
    </source>
</evidence>
<accession>A0A7S3QSJ3</accession>
<comment type="subcellular location">
    <subcellularLocation>
        <location evidence="1">Cytoplasm</location>
        <location evidence="1">Cytoskeleton</location>
        <location evidence="1">Cilium axoneme</location>
    </subcellularLocation>
</comment>
<dbReference type="EMBL" id="HBIP01011737">
    <property type="protein sequence ID" value="CAE0491538.1"/>
    <property type="molecule type" value="Transcribed_RNA"/>
</dbReference>
<reference evidence="2" key="1">
    <citation type="submission" date="2021-01" db="EMBL/GenBank/DDBJ databases">
        <authorList>
            <person name="Corre E."/>
            <person name="Pelletier E."/>
            <person name="Niang G."/>
            <person name="Scheremetjew M."/>
            <person name="Finn R."/>
            <person name="Kale V."/>
            <person name="Holt S."/>
            <person name="Cochrane G."/>
            <person name="Meng A."/>
            <person name="Brown T."/>
            <person name="Cohen L."/>
        </authorList>
    </citation>
    <scope>NUCLEOTIDE SEQUENCE</scope>
    <source>
        <strain evidence="2">CCMP1320</strain>
    </source>
</reference>
<dbReference type="Gene3D" id="3.80.10.10">
    <property type="entry name" value="Ribonuclease Inhibitor"/>
    <property type="match status" value="1"/>
</dbReference>
<evidence type="ECO:0000256" key="1">
    <source>
        <dbReference type="ARBA" id="ARBA00004430"/>
    </source>
</evidence>
<organism evidence="2">
    <name type="scientific">Dunaliella tertiolecta</name>
    <name type="common">Green alga</name>
    <dbReference type="NCBI Taxonomy" id="3047"/>
    <lineage>
        <taxon>Eukaryota</taxon>
        <taxon>Viridiplantae</taxon>
        <taxon>Chlorophyta</taxon>
        <taxon>core chlorophytes</taxon>
        <taxon>Chlorophyceae</taxon>
        <taxon>CS clade</taxon>
        <taxon>Chlamydomonadales</taxon>
        <taxon>Dunaliellaceae</taxon>
        <taxon>Dunaliella</taxon>
    </lineage>
</organism>
<dbReference type="AlphaFoldDB" id="A0A7S3QSJ3"/>
<sequence>MFLEISGSFAGRFAVDKGVEEVLTQCKRLLDIRVSGCSFWDGLSLRSNSLRSMHLQLAPDSFPPASVCCPQLTSLQIDSLQVPRGCGDQHFLLNLATDTPLLQTLRLSTPEFCSVNVLQDMITHLARSDKPPPLDHVSVPDFKLKRQRSSSQKQLLDVGPLAVFGDSLGFLELSCCSGNVEFVGVQALRESCPRLQKLLVL</sequence>